<feature type="chain" id="PRO_5040981729" description="Secreted protein" evidence="1">
    <location>
        <begin position="31"/>
        <end position="135"/>
    </location>
</feature>
<dbReference type="Proteomes" id="UP001144673">
    <property type="component" value="Chromosome 6"/>
</dbReference>
<evidence type="ECO:0000256" key="1">
    <source>
        <dbReference type="SAM" id="SignalP"/>
    </source>
</evidence>
<sequence>MPDFASVTCLPHNLLLCALFVVYESRTGTGILWTPILPPLPGPLKTKQALAVGNPGKQSWRLIHGRAGLGNWAVSPPSSSNFVSTCRGVLAKTPFSSLFTSDHYPGTFSVLLYSVLAPASFDAAFIKSGRQPTAG</sequence>
<comment type="caution">
    <text evidence="2">The sequence shown here is derived from an EMBL/GenBank/DDBJ whole genome shotgun (WGS) entry which is preliminary data.</text>
</comment>
<name>A0A9W8QGM2_AKAMU</name>
<organism evidence="2 3">
    <name type="scientific">Akanthomyces muscarius</name>
    <name type="common">Entomopathogenic fungus</name>
    <name type="synonym">Lecanicillium muscarium</name>
    <dbReference type="NCBI Taxonomy" id="2231603"/>
    <lineage>
        <taxon>Eukaryota</taxon>
        <taxon>Fungi</taxon>
        <taxon>Dikarya</taxon>
        <taxon>Ascomycota</taxon>
        <taxon>Pezizomycotina</taxon>
        <taxon>Sordariomycetes</taxon>
        <taxon>Hypocreomycetidae</taxon>
        <taxon>Hypocreales</taxon>
        <taxon>Cordycipitaceae</taxon>
        <taxon>Akanthomyces</taxon>
    </lineage>
</organism>
<dbReference type="EMBL" id="JAJHUN010000007">
    <property type="protein sequence ID" value="KAJ4154815.1"/>
    <property type="molecule type" value="Genomic_DNA"/>
</dbReference>
<protein>
    <recommendedName>
        <fullName evidence="4">Secreted protein</fullName>
    </recommendedName>
</protein>
<evidence type="ECO:0000313" key="2">
    <source>
        <dbReference type="EMBL" id="KAJ4154815.1"/>
    </source>
</evidence>
<evidence type="ECO:0008006" key="4">
    <source>
        <dbReference type="Google" id="ProtNLM"/>
    </source>
</evidence>
<keyword evidence="1" id="KW-0732">Signal</keyword>
<reference evidence="2" key="1">
    <citation type="journal article" date="2023" name="Access Microbiol">
        <title>De-novo genome assembly for Akanthomyces muscarius, a biocontrol agent of insect agricultural pests.</title>
        <authorList>
            <person name="Erdos Z."/>
            <person name="Studholme D.J."/>
            <person name="Raymond B."/>
            <person name="Sharma M."/>
        </authorList>
    </citation>
    <scope>NUCLEOTIDE SEQUENCE</scope>
    <source>
        <strain evidence="2">Ve6</strain>
    </source>
</reference>
<dbReference type="KEGG" id="amus:LMH87_000091"/>
<gene>
    <name evidence="2" type="ORF">LMH87_000091</name>
</gene>
<keyword evidence="3" id="KW-1185">Reference proteome</keyword>
<dbReference type="RefSeq" id="XP_056054939.1">
    <property type="nucleotide sequence ID" value="XM_056197942.1"/>
</dbReference>
<feature type="signal peptide" evidence="1">
    <location>
        <begin position="1"/>
        <end position="30"/>
    </location>
</feature>
<evidence type="ECO:0000313" key="3">
    <source>
        <dbReference type="Proteomes" id="UP001144673"/>
    </source>
</evidence>
<proteinExistence type="predicted"/>
<accession>A0A9W8QGM2</accession>
<dbReference type="GeneID" id="80887250"/>
<dbReference type="AlphaFoldDB" id="A0A9W8QGM2"/>